<feature type="signal peptide" evidence="1">
    <location>
        <begin position="1"/>
        <end position="22"/>
    </location>
</feature>
<protein>
    <recommendedName>
        <fullName evidence="4">Nucleoside 2-deoxyribosyltransferase</fullName>
    </recommendedName>
</protein>
<dbReference type="InterPro" id="IPR039470">
    <property type="entry name" value="Nuc_deoxyri_tr2"/>
</dbReference>
<dbReference type="EMBL" id="CP024201">
    <property type="protein sequence ID" value="ATQ42374.1"/>
    <property type="molecule type" value="Genomic_DNA"/>
</dbReference>
<evidence type="ECO:0000313" key="2">
    <source>
        <dbReference type="EMBL" id="ATQ42374.1"/>
    </source>
</evidence>
<dbReference type="KEGG" id="cmb:CSW64_08080"/>
<dbReference type="OrthoDB" id="275473at2"/>
<accession>A0A2D2AWI3</accession>
<dbReference type="Pfam" id="PF15891">
    <property type="entry name" value="Nuc_deoxyri_tr2"/>
    <property type="match status" value="1"/>
</dbReference>
<feature type="chain" id="PRO_5013581695" description="Nucleoside 2-deoxyribosyltransferase" evidence="1">
    <location>
        <begin position="23"/>
        <end position="201"/>
    </location>
</feature>
<dbReference type="AlphaFoldDB" id="A0A2D2AWI3"/>
<dbReference type="Gene3D" id="3.40.50.450">
    <property type="match status" value="1"/>
</dbReference>
<keyword evidence="3" id="KW-1185">Reference proteome</keyword>
<evidence type="ECO:0000313" key="3">
    <source>
        <dbReference type="Proteomes" id="UP000228945"/>
    </source>
</evidence>
<name>A0A2D2AWI3_9CAUL</name>
<sequence>MRVPSLALLAAAAVLVAGPACAAELIRSPGAAPAISDRRPVIFLGGSIEMGNAPDWQAAFARSLDDLDVVLLNPRREDWNPAWKPVAEDPNFRAQVEWELAALERSDIIVIYLAPGTQSPISLLELGLYARSGRLVVLAPEGFWRKGNVDITAQRYGARRVSSLEELAAVARERATALAAQRLEALQPAERLKARQPAERR</sequence>
<proteinExistence type="predicted"/>
<gene>
    <name evidence="2" type="ORF">CSW64_08080</name>
</gene>
<evidence type="ECO:0000256" key="1">
    <source>
        <dbReference type="SAM" id="SignalP"/>
    </source>
</evidence>
<organism evidence="2 3">
    <name type="scientific">Caulobacter mirabilis</name>
    <dbReference type="NCBI Taxonomy" id="69666"/>
    <lineage>
        <taxon>Bacteria</taxon>
        <taxon>Pseudomonadati</taxon>
        <taxon>Pseudomonadota</taxon>
        <taxon>Alphaproteobacteria</taxon>
        <taxon>Caulobacterales</taxon>
        <taxon>Caulobacteraceae</taxon>
        <taxon>Caulobacter</taxon>
    </lineage>
</organism>
<keyword evidence="1" id="KW-0732">Signal</keyword>
<dbReference type="RefSeq" id="WP_099621631.1">
    <property type="nucleotide sequence ID" value="NZ_CP024201.1"/>
</dbReference>
<dbReference type="Proteomes" id="UP000228945">
    <property type="component" value="Chromosome"/>
</dbReference>
<evidence type="ECO:0008006" key="4">
    <source>
        <dbReference type="Google" id="ProtNLM"/>
    </source>
</evidence>
<reference evidence="2 3" key="1">
    <citation type="submission" date="2017-10" db="EMBL/GenBank/DDBJ databases">
        <title>Genome sequence of Caulobacter mirabilis FWC38.</title>
        <authorList>
            <person name="Fiebig A."/>
            <person name="Crosson S."/>
        </authorList>
    </citation>
    <scope>NUCLEOTIDE SEQUENCE [LARGE SCALE GENOMIC DNA]</scope>
    <source>
        <strain evidence="2 3">FWC 38</strain>
    </source>
</reference>